<feature type="transmembrane region" description="Helical" evidence="6">
    <location>
        <begin position="86"/>
        <end position="109"/>
    </location>
</feature>
<feature type="transmembrane region" description="Helical" evidence="6">
    <location>
        <begin position="226"/>
        <end position="246"/>
    </location>
</feature>
<evidence type="ECO:0000313" key="9">
    <source>
        <dbReference type="RefSeq" id="XP_014503099.2"/>
    </source>
</evidence>
<organism evidence="8 9">
    <name type="scientific">Vigna radiata var. radiata</name>
    <name type="common">Mung bean</name>
    <name type="synonym">Phaseolus aureus</name>
    <dbReference type="NCBI Taxonomy" id="3916"/>
    <lineage>
        <taxon>Eukaryota</taxon>
        <taxon>Viridiplantae</taxon>
        <taxon>Streptophyta</taxon>
        <taxon>Embryophyta</taxon>
        <taxon>Tracheophyta</taxon>
        <taxon>Spermatophyta</taxon>
        <taxon>Magnoliopsida</taxon>
        <taxon>eudicotyledons</taxon>
        <taxon>Gunneridae</taxon>
        <taxon>Pentapetalae</taxon>
        <taxon>rosids</taxon>
        <taxon>fabids</taxon>
        <taxon>Fabales</taxon>
        <taxon>Fabaceae</taxon>
        <taxon>Papilionoideae</taxon>
        <taxon>50 kb inversion clade</taxon>
        <taxon>NPAAA clade</taxon>
        <taxon>indigoferoid/millettioid clade</taxon>
        <taxon>Phaseoleae</taxon>
        <taxon>Vigna</taxon>
    </lineage>
</organism>
<evidence type="ECO:0000256" key="4">
    <source>
        <dbReference type="ARBA" id="ARBA00022989"/>
    </source>
</evidence>
<feature type="transmembrane region" description="Helical" evidence="6">
    <location>
        <begin position="59"/>
        <end position="80"/>
    </location>
</feature>
<dbReference type="GeneID" id="106763417"/>
<dbReference type="RefSeq" id="XP_014503099.2">
    <property type="nucleotide sequence ID" value="XM_014647613.2"/>
</dbReference>
<feature type="transmembrane region" description="Helical" evidence="6">
    <location>
        <begin position="149"/>
        <end position="170"/>
    </location>
</feature>
<dbReference type="InterPro" id="IPR000620">
    <property type="entry name" value="EamA_dom"/>
</dbReference>
<name>A0A1S3UAV3_VIGRR</name>
<dbReference type="PANTHER" id="PTHR31218">
    <property type="entry name" value="WAT1-RELATED PROTEIN"/>
    <property type="match status" value="1"/>
</dbReference>
<dbReference type="GO" id="GO:0016020">
    <property type="term" value="C:membrane"/>
    <property type="evidence" value="ECO:0007669"/>
    <property type="project" value="UniProtKB-SubCell"/>
</dbReference>
<dbReference type="SUPFAM" id="SSF103481">
    <property type="entry name" value="Multidrug resistance efflux transporter EmrE"/>
    <property type="match status" value="2"/>
</dbReference>
<reference evidence="9" key="2">
    <citation type="submission" date="2025-08" db="UniProtKB">
        <authorList>
            <consortium name="RefSeq"/>
        </authorList>
    </citation>
    <scope>IDENTIFICATION</scope>
    <source>
        <tissue evidence="9">Leaf</tissue>
    </source>
</reference>
<dbReference type="Pfam" id="PF00892">
    <property type="entry name" value="EamA"/>
    <property type="match status" value="2"/>
</dbReference>
<evidence type="ECO:0000256" key="6">
    <source>
        <dbReference type="RuleBase" id="RU363077"/>
    </source>
</evidence>
<feature type="transmembrane region" description="Helical" evidence="6">
    <location>
        <begin position="258"/>
        <end position="279"/>
    </location>
</feature>
<keyword evidence="3 6" id="KW-0812">Transmembrane</keyword>
<dbReference type="KEGG" id="vra:106763417"/>
<comment type="similarity">
    <text evidence="2 6">Belongs to the drug/metabolite transporter (DMT) superfamily. Plant drug/metabolite exporter (P-DME) (TC 2.A.7.4) family.</text>
</comment>
<accession>A0A1S3UAV3</accession>
<proteinExistence type="inferred from homology"/>
<evidence type="ECO:0000256" key="5">
    <source>
        <dbReference type="ARBA" id="ARBA00023136"/>
    </source>
</evidence>
<keyword evidence="4 6" id="KW-1133">Transmembrane helix</keyword>
<feature type="transmembrane region" description="Helical" evidence="6">
    <location>
        <begin position="347"/>
        <end position="366"/>
    </location>
</feature>
<dbReference type="AlphaFoldDB" id="A0A1S3UAV3"/>
<feature type="transmembrane region" description="Helical" evidence="6">
    <location>
        <begin position="291"/>
        <end position="316"/>
    </location>
</feature>
<keyword evidence="5 6" id="KW-0472">Membrane</keyword>
<protein>
    <recommendedName>
        <fullName evidence="6">WAT1-related protein</fullName>
    </recommendedName>
</protein>
<gene>
    <name evidence="9" type="primary">LOC106763417</name>
</gene>
<feature type="domain" description="EamA" evidence="7">
    <location>
        <begin position="229"/>
        <end position="366"/>
    </location>
</feature>
<evidence type="ECO:0000256" key="3">
    <source>
        <dbReference type="ARBA" id="ARBA00022692"/>
    </source>
</evidence>
<feature type="domain" description="EamA" evidence="7">
    <location>
        <begin position="88"/>
        <end position="193"/>
    </location>
</feature>
<dbReference type="InterPro" id="IPR030184">
    <property type="entry name" value="WAT1-related"/>
</dbReference>
<evidence type="ECO:0000256" key="1">
    <source>
        <dbReference type="ARBA" id="ARBA00004141"/>
    </source>
</evidence>
<dbReference type="GO" id="GO:0022857">
    <property type="term" value="F:transmembrane transporter activity"/>
    <property type="evidence" value="ECO:0007669"/>
    <property type="project" value="InterPro"/>
</dbReference>
<reference evidence="8" key="1">
    <citation type="journal article" date="2014" name="Nat. Commun.">
        <title>Genome sequence of mungbean and insights into evolution within Vigna species.</title>
        <authorList>
            <person name="Kang Y.J."/>
            <person name="Kim S.K."/>
            <person name="Kim M.Y."/>
            <person name="Lestari P."/>
            <person name="Kim K.H."/>
            <person name="Ha B.K."/>
            <person name="Jun T.H."/>
            <person name="Hwang W.J."/>
            <person name="Lee T."/>
            <person name="Lee J."/>
            <person name="Shim S."/>
            <person name="Yoon M.Y."/>
            <person name="Jang Y.E."/>
            <person name="Han K.S."/>
            <person name="Taeprayoon P."/>
            <person name="Yoon N."/>
            <person name="Somta P."/>
            <person name="Tanya P."/>
            <person name="Kim K.S."/>
            <person name="Gwag J.G."/>
            <person name="Moon J.K."/>
            <person name="Lee Y.H."/>
            <person name="Park B.S."/>
            <person name="Bombarely A."/>
            <person name="Doyle J.J."/>
            <person name="Jackson S.A."/>
            <person name="Schafleitner R."/>
            <person name="Srinives P."/>
            <person name="Varshney R.K."/>
            <person name="Lee S.H."/>
        </authorList>
    </citation>
    <scope>NUCLEOTIDE SEQUENCE [LARGE SCALE GENOMIC DNA]</scope>
    <source>
        <strain evidence="8">cv. VC1973A</strain>
    </source>
</reference>
<dbReference type="OrthoDB" id="670984at2759"/>
<sequence length="412" mass="45656">MHGICHHKLSIIYHICTSSFFHAKRQRQRVLLCLISFSLHTMEGKNMKTVKEWLSSSQVVLSMFVVQVVMTGMQLLSRVILVQGTFIGALIVYRHLVAALCVAPFALYLERGKPKKFNCEVWCWLFVNALTGMTMAQGLFYYGLRDTSAAYSMSLLNLVPIITFFTSIILRMEKLKWETWVGKAKSVGSILCVGGASLSSVYKGKEFFLGHHIHPTHQTAPHKTHILHGTIFLVCSCFSYTAWFIAQVKLLKVFPFKYWGTMLACILAAIQAAAVGVCLDSSKAAWRLEWNLQLITIVYSGALATAATFCIISWAIRMKGPTYPPMFNPLSLIFVAFSEALILGQPLGVGTLGGMVLIIMGLYFFLWGKSNETHNAEGTTTATQSTSTVVPSASPTHSVLLQIQKTQNTSSC</sequence>
<feature type="transmembrane region" description="Helical" evidence="6">
    <location>
        <begin position="121"/>
        <end position="143"/>
    </location>
</feature>
<dbReference type="InterPro" id="IPR037185">
    <property type="entry name" value="EmrE-like"/>
</dbReference>
<evidence type="ECO:0000313" key="8">
    <source>
        <dbReference type="Proteomes" id="UP000087766"/>
    </source>
</evidence>
<evidence type="ECO:0000259" key="7">
    <source>
        <dbReference type="Pfam" id="PF00892"/>
    </source>
</evidence>
<evidence type="ECO:0000256" key="2">
    <source>
        <dbReference type="ARBA" id="ARBA00007635"/>
    </source>
</evidence>
<keyword evidence="8" id="KW-1185">Reference proteome</keyword>
<dbReference type="Proteomes" id="UP000087766">
    <property type="component" value="Chromosome 6"/>
</dbReference>
<comment type="subcellular location">
    <subcellularLocation>
        <location evidence="1 6">Membrane</location>
        <topology evidence="1 6">Multi-pass membrane protein</topology>
    </subcellularLocation>
</comment>